<comment type="caution">
    <text evidence="2">The sequence shown here is derived from an EMBL/GenBank/DDBJ whole genome shotgun (WGS) entry which is preliminary data.</text>
</comment>
<protein>
    <submittedName>
        <fullName evidence="2">Uncharacterized protein</fullName>
    </submittedName>
</protein>
<dbReference type="Proteomes" id="UP000070054">
    <property type="component" value="Unassembled WGS sequence"/>
</dbReference>
<gene>
    <name evidence="2" type="ORF">CNYM01_04975</name>
</gene>
<accession>A0A135T712</accession>
<sequence>MNFLTPTNHQQLPPPNRPAADPDAAVWESAILALRRQSSIPLLDRKVQTWRDGFEEAEYRNVHRLVQEHRLPRDATRQIQGWLREARTLESKAKNCGHKSTRILYAGIVQDCEAELYCLRNQFVIKTFRYERIPHNLAKLRRWVGPSEEITVASTMGDSSCVTPTEVEPLGVTVSLSSLGKPRPLSLELVRGATEMPDEIDGAEVMDDDDSQEQEDGDTEETADYICSEQEWARRLEDWARRQEDWAQQQEYWARREEEQESQRLQLAMRYKYPVNMRRAKTQYLRALERQEWEQDKGVFDFAGHGRFSWASV</sequence>
<evidence type="ECO:0000313" key="3">
    <source>
        <dbReference type="Proteomes" id="UP000070054"/>
    </source>
</evidence>
<feature type="region of interest" description="Disordered" evidence="1">
    <location>
        <begin position="1"/>
        <end position="22"/>
    </location>
</feature>
<dbReference type="AlphaFoldDB" id="A0A135T712"/>
<organism evidence="2 3">
    <name type="scientific">Colletotrichum nymphaeae SA-01</name>
    <dbReference type="NCBI Taxonomy" id="1460502"/>
    <lineage>
        <taxon>Eukaryota</taxon>
        <taxon>Fungi</taxon>
        <taxon>Dikarya</taxon>
        <taxon>Ascomycota</taxon>
        <taxon>Pezizomycotina</taxon>
        <taxon>Sordariomycetes</taxon>
        <taxon>Hypocreomycetidae</taxon>
        <taxon>Glomerellales</taxon>
        <taxon>Glomerellaceae</taxon>
        <taxon>Colletotrichum</taxon>
        <taxon>Colletotrichum acutatum species complex</taxon>
    </lineage>
</organism>
<reference evidence="2 3" key="1">
    <citation type="submission" date="2014-02" db="EMBL/GenBank/DDBJ databases">
        <title>The genome sequence of Colletotrichum nymphaeae SA-01.</title>
        <authorList>
            <person name="Baroncelli R."/>
            <person name="Thon M.R."/>
        </authorList>
    </citation>
    <scope>NUCLEOTIDE SEQUENCE [LARGE SCALE GENOMIC DNA]</scope>
    <source>
        <strain evidence="2 3">SA-01</strain>
    </source>
</reference>
<evidence type="ECO:0000313" key="2">
    <source>
        <dbReference type="EMBL" id="KXH43933.1"/>
    </source>
</evidence>
<feature type="compositionally biased region" description="Polar residues" evidence="1">
    <location>
        <begin position="1"/>
        <end position="11"/>
    </location>
</feature>
<evidence type="ECO:0000256" key="1">
    <source>
        <dbReference type="SAM" id="MobiDB-lite"/>
    </source>
</evidence>
<name>A0A135T712_9PEZI</name>
<keyword evidence="3" id="KW-1185">Reference proteome</keyword>
<feature type="region of interest" description="Disordered" evidence="1">
    <location>
        <begin position="198"/>
        <end position="222"/>
    </location>
</feature>
<dbReference type="EMBL" id="JEMN01001212">
    <property type="protein sequence ID" value="KXH43933.1"/>
    <property type="molecule type" value="Genomic_DNA"/>
</dbReference>
<dbReference type="OrthoDB" id="4845434at2759"/>
<proteinExistence type="predicted"/>